<dbReference type="InterPro" id="IPR005598">
    <property type="entry name" value="ATP_synth_I"/>
</dbReference>
<keyword evidence="3 6" id="KW-0812">Transmembrane</keyword>
<proteinExistence type="predicted"/>
<dbReference type="KEGG" id="adp:NCTC12871_00733"/>
<sequence>MNIVRKTQRKYKISLIIETVLFISIFFLVYIQNVEMARSFLVGAMSAFFPFLFFVALFFFVKNPQKMNIKRLYIGEALKLLLTVAFIILFFELFKINFIVFFVGYFISILLNNLLPFIVEKSYSHF</sequence>
<organism evidence="7 8">
    <name type="scientific">Actinobacillus delphinicola</name>
    <dbReference type="NCBI Taxonomy" id="51161"/>
    <lineage>
        <taxon>Bacteria</taxon>
        <taxon>Pseudomonadati</taxon>
        <taxon>Pseudomonadota</taxon>
        <taxon>Gammaproteobacteria</taxon>
        <taxon>Pasteurellales</taxon>
        <taxon>Pasteurellaceae</taxon>
        <taxon>Actinobacillus</taxon>
    </lineage>
</organism>
<keyword evidence="5 6" id="KW-0472">Membrane</keyword>
<dbReference type="GO" id="GO:0005886">
    <property type="term" value="C:plasma membrane"/>
    <property type="evidence" value="ECO:0007669"/>
    <property type="project" value="UniProtKB-SubCell"/>
</dbReference>
<dbReference type="EMBL" id="LR134510">
    <property type="protein sequence ID" value="VEJ09288.1"/>
    <property type="molecule type" value="Genomic_DNA"/>
</dbReference>
<evidence type="ECO:0000313" key="7">
    <source>
        <dbReference type="EMBL" id="VEJ09288.1"/>
    </source>
</evidence>
<keyword evidence="8" id="KW-1185">Reference proteome</keyword>
<keyword evidence="7" id="KW-0378">Hydrolase</keyword>
<feature type="transmembrane region" description="Helical" evidence="6">
    <location>
        <begin position="97"/>
        <end position="119"/>
    </location>
</feature>
<dbReference type="Pfam" id="PF03899">
    <property type="entry name" value="ATP-synt_I"/>
    <property type="match status" value="1"/>
</dbReference>
<dbReference type="RefSeq" id="WP_126599094.1">
    <property type="nucleotide sequence ID" value="NZ_LR134510.1"/>
</dbReference>
<keyword evidence="2" id="KW-1003">Cell membrane</keyword>
<evidence type="ECO:0000256" key="4">
    <source>
        <dbReference type="ARBA" id="ARBA00022989"/>
    </source>
</evidence>
<dbReference type="Proteomes" id="UP000279799">
    <property type="component" value="Chromosome"/>
</dbReference>
<evidence type="ECO:0000256" key="3">
    <source>
        <dbReference type="ARBA" id="ARBA00022692"/>
    </source>
</evidence>
<dbReference type="AlphaFoldDB" id="A0A448TU12"/>
<name>A0A448TU12_9PAST</name>
<evidence type="ECO:0000256" key="2">
    <source>
        <dbReference type="ARBA" id="ARBA00022475"/>
    </source>
</evidence>
<dbReference type="EC" id="3.6.3.14" evidence="7"/>
<evidence type="ECO:0000256" key="6">
    <source>
        <dbReference type="SAM" id="Phobius"/>
    </source>
</evidence>
<reference evidence="7 8" key="1">
    <citation type="submission" date="2018-12" db="EMBL/GenBank/DDBJ databases">
        <authorList>
            <consortium name="Pathogen Informatics"/>
        </authorList>
    </citation>
    <scope>NUCLEOTIDE SEQUENCE [LARGE SCALE GENOMIC DNA]</scope>
    <source>
        <strain evidence="7 8">NCTC12871</strain>
    </source>
</reference>
<keyword evidence="4 6" id="KW-1133">Transmembrane helix</keyword>
<accession>A0A448TU12</accession>
<feature type="transmembrane region" description="Helical" evidence="6">
    <location>
        <begin position="12"/>
        <end position="31"/>
    </location>
</feature>
<gene>
    <name evidence="7" type="ORF">NCTC12871_00733</name>
</gene>
<evidence type="ECO:0000313" key="8">
    <source>
        <dbReference type="Proteomes" id="UP000279799"/>
    </source>
</evidence>
<dbReference type="GO" id="GO:0016787">
    <property type="term" value="F:hydrolase activity"/>
    <property type="evidence" value="ECO:0007669"/>
    <property type="project" value="UniProtKB-KW"/>
</dbReference>
<comment type="subcellular location">
    <subcellularLocation>
        <location evidence="1">Cell membrane</location>
        <topology evidence="1">Multi-pass membrane protein</topology>
    </subcellularLocation>
</comment>
<feature type="transmembrane region" description="Helical" evidence="6">
    <location>
        <begin position="37"/>
        <end position="60"/>
    </location>
</feature>
<evidence type="ECO:0000256" key="1">
    <source>
        <dbReference type="ARBA" id="ARBA00004651"/>
    </source>
</evidence>
<dbReference type="OrthoDB" id="5771248at2"/>
<evidence type="ECO:0000256" key="5">
    <source>
        <dbReference type="ARBA" id="ARBA00023136"/>
    </source>
</evidence>
<protein>
    <submittedName>
        <fullName evidence="7">F0F1 ATP synthase subunit I</fullName>
        <ecNumber evidence="7">3.6.3.14</ecNumber>
    </submittedName>
</protein>
<feature type="transmembrane region" description="Helical" evidence="6">
    <location>
        <begin position="72"/>
        <end position="91"/>
    </location>
</feature>